<comment type="subcellular location">
    <subcellularLocation>
        <location evidence="1">Endoplasmic reticulum</location>
    </subcellularLocation>
    <subcellularLocation>
        <location evidence="2">Golgi apparatus membrane</location>
    </subcellularLocation>
</comment>
<proteinExistence type="predicted"/>
<dbReference type="Pfam" id="PF12349">
    <property type="entry name" value="Sterol-sensing"/>
    <property type="match status" value="1"/>
</dbReference>
<dbReference type="PANTHER" id="PTHR46378">
    <property type="entry name" value="STEROL REGULATORY ELEMENT-BINDING PROTEIN CLEAVAGE-ACTIVATING PROTEIN"/>
    <property type="match status" value="1"/>
</dbReference>
<dbReference type="PANTHER" id="PTHR46378:SF1">
    <property type="entry name" value="STEROL REGULATORY ELEMENT-BINDING PROTEIN CLEAVAGE-ACTIVATING PROTEIN"/>
    <property type="match status" value="1"/>
</dbReference>
<name>A0A914W598_9BILA</name>
<evidence type="ECO:0000256" key="8">
    <source>
        <dbReference type="SAM" id="Phobius"/>
    </source>
</evidence>
<organism evidence="10 11">
    <name type="scientific">Plectus sambesii</name>
    <dbReference type="NCBI Taxonomy" id="2011161"/>
    <lineage>
        <taxon>Eukaryota</taxon>
        <taxon>Metazoa</taxon>
        <taxon>Ecdysozoa</taxon>
        <taxon>Nematoda</taxon>
        <taxon>Chromadorea</taxon>
        <taxon>Plectida</taxon>
        <taxon>Plectina</taxon>
        <taxon>Plectoidea</taxon>
        <taxon>Plectidae</taxon>
        <taxon>Plectus</taxon>
    </lineage>
</organism>
<sequence>MERRSESAVTAGRPRRSRARLKDRVAHAYYDYGRLCSSHPFSCLSFSIITFVLLSYPAIGRLRLPSSSPVDVHWSDTVEVAPGNDVPEWLQLSTSVYLQQIVVQGKVDPWNQSTLTQEMAVKGPLSRAFTIQKRLREFVTASNVRLDKQQCFHVHDKPAMPLLPDHGCLVLTPALFWENDEEKFFQDDDVIAKIFKPSCTPSMCPRELLLGMPTRMTGIKRKYSTNRQRDIDYSITIVLLEHKPEYISALKASLASLPEFEAIVSKGVDESTFVHVFYRPRKYFSDYFPLVTLYIVFLLYIYFSASKFEMVKSKWGLAFAAVLTVASTLTMTMGICAQLDITPTLWGAELFPYLAMIVGLENTLCITRAVVYTPPTLDVRSRLAHGLSHEGYSITKNFLTELVILAAGFFTFVPEIQEFCTFAVIGLVVDFYMQLFFYAPCLTFDLLRMGAEDKQRFSLMLFKSDPVELQVYPAIKCPMQRLWPRLFEGFEKSGQGLFRVKSESGLNEALVGESTTPIRPACEFN</sequence>
<feature type="domain" description="SSD" evidence="9">
    <location>
        <begin position="286"/>
        <end position="444"/>
    </location>
</feature>
<dbReference type="GO" id="GO:0032934">
    <property type="term" value="F:sterol binding"/>
    <property type="evidence" value="ECO:0007669"/>
    <property type="project" value="InterPro"/>
</dbReference>
<dbReference type="SUPFAM" id="SSF82866">
    <property type="entry name" value="Multidrug efflux transporter AcrB transmembrane domain"/>
    <property type="match status" value="1"/>
</dbReference>
<evidence type="ECO:0000256" key="6">
    <source>
        <dbReference type="ARBA" id="ARBA00023034"/>
    </source>
</evidence>
<dbReference type="GO" id="GO:0032936">
    <property type="term" value="C:SREBP-SCAP complex"/>
    <property type="evidence" value="ECO:0007669"/>
    <property type="project" value="TreeGrafter"/>
</dbReference>
<keyword evidence="3" id="KW-0853">WD repeat</keyword>
<keyword evidence="10" id="KW-1185">Reference proteome</keyword>
<keyword evidence="5" id="KW-0256">Endoplasmic reticulum</keyword>
<dbReference type="Proteomes" id="UP000887566">
    <property type="component" value="Unplaced"/>
</dbReference>
<dbReference type="InterPro" id="IPR030225">
    <property type="entry name" value="SCAP"/>
</dbReference>
<evidence type="ECO:0000256" key="2">
    <source>
        <dbReference type="ARBA" id="ARBA00004394"/>
    </source>
</evidence>
<dbReference type="InterPro" id="IPR053958">
    <property type="entry name" value="HMGCR/SNAP/NPC1-like_SSD"/>
</dbReference>
<keyword evidence="4" id="KW-0677">Repeat</keyword>
<dbReference type="InterPro" id="IPR057041">
    <property type="entry name" value="SCAP_N"/>
</dbReference>
<evidence type="ECO:0000256" key="7">
    <source>
        <dbReference type="ARBA" id="ARBA00023136"/>
    </source>
</evidence>
<keyword evidence="6" id="KW-0333">Golgi apparatus</keyword>
<accession>A0A914W598</accession>
<dbReference type="WBParaSite" id="PSAMB.scaffold3282size18941.g20910.t1">
    <property type="protein sequence ID" value="PSAMB.scaffold3282size18941.g20910.t1"/>
    <property type="gene ID" value="PSAMB.scaffold3282size18941.g20910"/>
</dbReference>
<dbReference type="PROSITE" id="PS50156">
    <property type="entry name" value="SSD"/>
    <property type="match status" value="1"/>
</dbReference>
<dbReference type="GO" id="GO:0032933">
    <property type="term" value="P:SREBP signaling pathway"/>
    <property type="evidence" value="ECO:0007669"/>
    <property type="project" value="InterPro"/>
</dbReference>
<evidence type="ECO:0000313" key="11">
    <source>
        <dbReference type="WBParaSite" id="PSAMB.scaffold3282size18941.g20910.t1"/>
    </source>
</evidence>
<keyword evidence="7 8" id="KW-0472">Membrane</keyword>
<evidence type="ECO:0000256" key="3">
    <source>
        <dbReference type="ARBA" id="ARBA00022574"/>
    </source>
</evidence>
<evidence type="ECO:0000259" key="9">
    <source>
        <dbReference type="PROSITE" id="PS50156"/>
    </source>
</evidence>
<evidence type="ECO:0000313" key="10">
    <source>
        <dbReference type="Proteomes" id="UP000887566"/>
    </source>
</evidence>
<dbReference type="Pfam" id="PF24006">
    <property type="entry name" value="SCAP_N"/>
    <property type="match status" value="1"/>
</dbReference>
<reference evidence="11" key="1">
    <citation type="submission" date="2022-11" db="UniProtKB">
        <authorList>
            <consortium name="WormBaseParasite"/>
        </authorList>
    </citation>
    <scope>IDENTIFICATION</scope>
</reference>
<dbReference type="GO" id="GO:0045540">
    <property type="term" value="P:regulation of cholesterol biosynthetic process"/>
    <property type="evidence" value="ECO:0007669"/>
    <property type="project" value="TreeGrafter"/>
</dbReference>
<dbReference type="GO" id="GO:0005789">
    <property type="term" value="C:endoplasmic reticulum membrane"/>
    <property type="evidence" value="ECO:0007669"/>
    <property type="project" value="InterPro"/>
</dbReference>
<evidence type="ECO:0000256" key="5">
    <source>
        <dbReference type="ARBA" id="ARBA00022824"/>
    </source>
</evidence>
<dbReference type="GO" id="GO:0000139">
    <property type="term" value="C:Golgi membrane"/>
    <property type="evidence" value="ECO:0007669"/>
    <property type="project" value="UniProtKB-SubCell"/>
</dbReference>
<feature type="transmembrane region" description="Helical" evidence="8">
    <location>
        <begin position="351"/>
        <end position="371"/>
    </location>
</feature>
<feature type="transmembrane region" description="Helical" evidence="8">
    <location>
        <begin position="419"/>
        <end position="439"/>
    </location>
</feature>
<feature type="transmembrane region" description="Helical" evidence="8">
    <location>
        <begin position="391"/>
        <end position="412"/>
    </location>
</feature>
<dbReference type="InterPro" id="IPR000731">
    <property type="entry name" value="SSD"/>
</dbReference>
<protein>
    <submittedName>
        <fullName evidence="11">SSD domain-containing protein</fullName>
    </submittedName>
</protein>
<feature type="transmembrane region" description="Helical" evidence="8">
    <location>
        <begin position="287"/>
        <end position="305"/>
    </location>
</feature>
<evidence type="ECO:0000256" key="4">
    <source>
        <dbReference type="ARBA" id="ARBA00022737"/>
    </source>
</evidence>
<evidence type="ECO:0000256" key="1">
    <source>
        <dbReference type="ARBA" id="ARBA00004240"/>
    </source>
</evidence>
<feature type="transmembrane region" description="Helical" evidence="8">
    <location>
        <begin position="317"/>
        <end position="339"/>
    </location>
</feature>
<keyword evidence="8" id="KW-0812">Transmembrane</keyword>
<dbReference type="AlphaFoldDB" id="A0A914W598"/>
<keyword evidence="8" id="KW-1133">Transmembrane helix</keyword>